<dbReference type="InterPro" id="IPR046148">
    <property type="entry name" value="Septknot"/>
</dbReference>
<keyword evidence="3" id="KW-1185">Reference proteome</keyword>
<evidence type="ECO:0000313" key="2">
    <source>
        <dbReference type="EMBL" id="QWG04590.1"/>
    </source>
</evidence>
<sequence length="65" mass="7644">MFIVAQRHQADVIVTTVQQRHQADVVIAPNSWKGDWQLVDQKWQADKLIYITSKSWEADVKVFFE</sequence>
<evidence type="ECO:0000313" key="3">
    <source>
        <dbReference type="Proteomes" id="UP000678679"/>
    </source>
</evidence>
<dbReference type="KEGG" id="fya:KMW28_27210"/>
<dbReference type="EMBL" id="CP076133">
    <property type="protein sequence ID" value="QWG04590.1"/>
    <property type="molecule type" value="Genomic_DNA"/>
</dbReference>
<dbReference type="Proteomes" id="UP000678679">
    <property type="component" value="Chromosome 2"/>
</dbReference>
<organism evidence="2 3">
    <name type="scientific">Flammeovirga yaeyamensis</name>
    <dbReference type="NCBI Taxonomy" id="367791"/>
    <lineage>
        <taxon>Bacteria</taxon>
        <taxon>Pseudomonadati</taxon>
        <taxon>Bacteroidota</taxon>
        <taxon>Cytophagia</taxon>
        <taxon>Cytophagales</taxon>
        <taxon>Flammeovirgaceae</taxon>
        <taxon>Flammeovirga</taxon>
    </lineage>
</organism>
<protein>
    <recommendedName>
        <fullName evidence="1">7(1) septoil knot domain-containing protein</fullName>
    </recommendedName>
</protein>
<dbReference type="Pfam" id="PF19647">
    <property type="entry name" value="Septknot"/>
    <property type="match status" value="1"/>
</dbReference>
<evidence type="ECO:0000259" key="1">
    <source>
        <dbReference type="Pfam" id="PF19647"/>
    </source>
</evidence>
<proteinExistence type="predicted"/>
<gene>
    <name evidence="2" type="ORF">KMW28_27210</name>
</gene>
<dbReference type="RefSeq" id="WP_169665482.1">
    <property type="nucleotide sequence ID" value="NZ_CP076133.1"/>
</dbReference>
<reference evidence="2 3" key="1">
    <citation type="submission" date="2021-05" db="EMBL/GenBank/DDBJ databases">
        <title>Comparative genomic studies on the polysaccharide-degrading batcterial strains of the Flammeovirga genus.</title>
        <authorList>
            <person name="Zewei F."/>
            <person name="Zheng Z."/>
            <person name="Yu L."/>
            <person name="Ruyue G."/>
            <person name="Yanhong M."/>
            <person name="Yuanyuan C."/>
            <person name="Jingyan G."/>
            <person name="Wenjun H."/>
        </authorList>
    </citation>
    <scope>NUCLEOTIDE SEQUENCE [LARGE SCALE GENOMIC DNA]</scope>
    <source>
        <strain evidence="2 3">NBRC:100898</strain>
    </source>
</reference>
<dbReference type="AlphaFoldDB" id="A0AAX1NAK2"/>
<accession>A0AAX1NAK2</accession>
<feature type="domain" description="7(1) septoil knot" evidence="1">
    <location>
        <begin position="2"/>
        <end position="64"/>
    </location>
</feature>
<name>A0AAX1NAK2_9BACT</name>